<proteinExistence type="predicted"/>
<dbReference type="InterPro" id="IPR018392">
    <property type="entry name" value="LysM"/>
</dbReference>
<feature type="disulfide bond" evidence="3">
    <location>
        <begin position="358"/>
        <end position="372"/>
    </location>
</feature>
<accession>A0A1E1KTS0</accession>
<dbReference type="InterPro" id="IPR001002">
    <property type="entry name" value="Chitin-bd_1"/>
</dbReference>
<keyword evidence="9" id="KW-1185">Reference proteome</keyword>
<sequence>MLFTPFFFSALPLLAAVSSAFPNAGKAVKETRQLKCSLSVKTLSTDTCDIVVVRFGITKANFVAWNPSVGSGCTGFVGGTSYCIRGSGTGSPVTSAPTSSATVSPSSTSSSVAPVSTLSKDGSCGGTAGLSCKGTSFVQMDFVAQLQGIVKLVVSNSLAPAQPTLGTSQSMDHAEHRIKKRVQEVLSAEITAARLPHTVRLDANPALAPVMQVRVPYQQMAVAVETERKLAREAHLGDTAVPRQTIVKLVVSLPLENARQILSQLMDSVVPTAKLVLEVLLAVCFLPISTFQSLDFRLTLSPTACCSAGGWCGSTAGHCAVDAKCQANFGICTSTNLSSDGKCGSNGKTCVGTTYGNCCSASGYCGTGINFCAQGCQKGSSSACTTTNIPSLTGECGKNNLVCAGGPFAGTCCSTSGFCGKGTGFPC</sequence>
<gene>
    <name evidence="8" type="ORF">RAG0_09087</name>
</gene>
<comment type="caution">
    <text evidence="3">Lacks conserved residue(s) required for the propagation of feature annotation.</text>
</comment>
<evidence type="ECO:0008006" key="10">
    <source>
        <dbReference type="Google" id="ProtNLM"/>
    </source>
</evidence>
<dbReference type="SUPFAM" id="SSF57016">
    <property type="entry name" value="Plant lectins/antimicrobial peptides"/>
    <property type="match status" value="2"/>
</dbReference>
<dbReference type="Gene3D" id="3.10.350.10">
    <property type="entry name" value="LysM domain"/>
    <property type="match status" value="1"/>
</dbReference>
<feature type="region of interest" description="Disordered" evidence="4">
    <location>
        <begin position="91"/>
        <end position="115"/>
    </location>
</feature>
<dbReference type="PROSITE" id="PS51782">
    <property type="entry name" value="LYSM"/>
    <property type="match status" value="1"/>
</dbReference>
<dbReference type="GO" id="GO:0008061">
    <property type="term" value="F:chitin binding"/>
    <property type="evidence" value="ECO:0007669"/>
    <property type="project" value="UniProtKB-UniRule"/>
</dbReference>
<dbReference type="Gene3D" id="3.30.60.10">
    <property type="entry name" value="Endochitinase-like"/>
    <property type="match status" value="2"/>
</dbReference>
<evidence type="ECO:0000256" key="5">
    <source>
        <dbReference type="SAM" id="SignalP"/>
    </source>
</evidence>
<evidence type="ECO:0000259" key="7">
    <source>
        <dbReference type="PROSITE" id="PS51782"/>
    </source>
</evidence>
<feature type="domain" description="Chitin-binding type-1" evidence="6">
    <location>
        <begin position="340"/>
        <end position="386"/>
    </location>
</feature>
<keyword evidence="5" id="KW-0732">Signal</keyword>
<evidence type="ECO:0000259" key="6">
    <source>
        <dbReference type="PROSITE" id="PS50941"/>
    </source>
</evidence>
<dbReference type="PANTHER" id="PTHR47849">
    <property type="entry name" value="CHITIN-BINDING LECTIN 1"/>
    <property type="match status" value="1"/>
</dbReference>
<keyword evidence="1 3" id="KW-0147">Chitin-binding</keyword>
<evidence type="ECO:0000256" key="3">
    <source>
        <dbReference type="PROSITE-ProRule" id="PRU00261"/>
    </source>
</evidence>
<feature type="domain" description="LysM" evidence="7">
    <location>
        <begin position="38"/>
        <end position="84"/>
    </location>
</feature>
<reference evidence="9" key="1">
    <citation type="submission" date="2016-03" db="EMBL/GenBank/DDBJ databases">
        <authorList>
            <person name="Guldener U."/>
        </authorList>
    </citation>
    <scope>NUCLEOTIDE SEQUENCE [LARGE SCALE GENOMIC DNA]</scope>
    <source>
        <strain evidence="9">04CH-RAC-A.6.1</strain>
    </source>
</reference>
<evidence type="ECO:0000313" key="8">
    <source>
        <dbReference type="EMBL" id="CZT01481.1"/>
    </source>
</evidence>
<name>A0A1E1KTS0_9HELO</name>
<dbReference type="InterPro" id="IPR036779">
    <property type="entry name" value="LysM_dom_sf"/>
</dbReference>
<evidence type="ECO:0000256" key="1">
    <source>
        <dbReference type="ARBA" id="ARBA00022669"/>
    </source>
</evidence>
<dbReference type="InterPro" id="IPR036861">
    <property type="entry name" value="Endochitinase-like_sf"/>
</dbReference>
<evidence type="ECO:0000256" key="4">
    <source>
        <dbReference type="SAM" id="MobiDB-lite"/>
    </source>
</evidence>
<keyword evidence="2 3" id="KW-1015">Disulfide bond</keyword>
<feature type="signal peptide" evidence="5">
    <location>
        <begin position="1"/>
        <end position="20"/>
    </location>
</feature>
<dbReference type="AlphaFoldDB" id="A0A1E1KTS0"/>
<organism evidence="8 9">
    <name type="scientific">Rhynchosporium agropyri</name>
    <dbReference type="NCBI Taxonomy" id="914238"/>
    <lineage>
        <taxon>Eukaryota</taxon>
        <taxon>Fungi</taxon>
        <taxon>Dikarya</taxon>
        <taxon>Ascomycota</taxon>
        <taxon>Pezizomycotina</taxon>
        <taxon>Leotiomycetes</taxon>
        <taxon>Helotiales</taxon>
        <taxon>Ploettnerulaceae</taxon>
        <taxon>Rhynchosporium</taxon>
    </lineage>
</organism>
<dbReference type="OrthoDB" id="3564049at2759"/>
<dbReference type="PROSITE" id="PS50941">
    <property type="entry name" value="CHIT_BIND_I_2"/>
    <property type="match status" value="1"/>
</dbReference>
<dbReference type="PANTHER" id="PTHR47849:SF8">
    <property type="entry name" value="LECTIN"/>
    <property type="match status" value="1"/>
</dbReference>
<protein>
    <recommendedName>
        <fullName evidence="10">Chitin-binding type-1 domain-containing protein</fullName>
    </recommendedName>
</protein>
<dbReference type="Proteomes" id="UP000178912">
    <property type="component" value="Unassembled WGS sequence"/>
</dbReference>
<evidence type="ECO:0000313" key="9">
    <source>
        <dbReference type="Proteomes" id="UP000178912"/>
    </source>
</evidence>
<evidence type="ECO:0000256" key="2">
    <source>
        <dbReference type="ARBA" id="ARBA00023157"/>
    </source>
</evidence>
<feature type="chain" id="PRO_5009446486" description="Chitin-binding type-1 domain-containing protein" evidence="5">
    <location>
        <begin position="21"/>
        <end position="427"/>
    </location>
</feature>
<dbReference type="EMBL" id="FJUX01000051">
    <property type="protein sequence ID" value="CZT01481.1"/>
    <property type="molecule type" value="Genomic_DNA"/>
</dbReference>